<dbReference type="GO" id="GO:0008700">
    <property type="term" value="F:(R,S)-4-hydroxy-2-oxoglutarate aldolase activity"/>
    <property type="evidence" value="ECO:0007669"/>
    <property type="project" value="UniProtKB-EC"/>
</dbReference>
<evidence type="ECO:0000256" key="1">
    <source>
        <dbReference type="ARBA" id="ARBA00004761"/>
    </source>
</evidence>
<evidence type="ECO:0000256" key="5">
    <source>
        <dbReference type="ARBA" id="ARBA00023277"/>
    </source>
</evidence>
<comment type="pathway">
    <text evidence="1">Carbohydrate acid metabolism.</text>
</comment>
<dbReference type="RefSeq" id="WP_153834882.1">
    <property type="nucleotide sequence ID" value="NZ_JBHUMW010000106.1"/>
</dbReference>
<dbReference type="CDD" id="cd00452">
    <property type="entry name" value="KDPG_aldolase"/>
    <property type="match status" value="1"/>
</dbReference>
<dbReference type="EMBL" id="WJEE01000012">
    <property type="protein sequence ID" value="MRI66121.1"/>
    <property type="molecule type" value="Genomic_DNA"/>
</dbReference>
<keyword evidence="4 6" id="KW-0456">Lyase</keyword>
<dbReference type="PANTHER" id="PTHR30246:SF1">
    <property type="entry name" value="2-DEHYDRO-3-DEOXY-6-PHOSPHOGALACTONATE ALDOLASE-RELATED"/>
    <property type="match status" value="1"/>
</dbReference>
<keyword evidence="7" id="KW-1185">Reference proteome</keyword>
<dbReference type="PANTHER" id="PTHR30246">
    <property type="entry name" value="2-KETO-3-DEOXY-6-PHOSPHOGLUCONATE ALDOLASE"/>
    <property type="match status" value="1"/>
</dbReference>
<evidence type="ECO:0000256" key="4">
    <source>
        <dbReference type="ARBA" id="ARBA00023239"/>
    </source>
</evidence>
<accession>A0A6N7QZ11</accession>
<organism evidence="6 7">
    <name type="scientific">Gracilibacillus thailandensis</name>
    <dbReference type="NCBI Taxonomy" id="563735"/>
    <lineage>
        <taxon>Bacteria</taxon>
        <taxon>Bacillati</taxon>
        <taxon>Bacillota</taxon>
        <taxon>Bacilli</taxon>
        <taxon>Bacillales</taxon>
        <taxon>Bacillaceae</taxon>
        <taxon>Gracilibacillus</taxon>
    </lineage>
</organism>
<evidence type="ECO:0000313" key="7">
    <source>
        <dbReference type="Proteomes" id="UP000435187"/>
    </source>
</evidence>
<dbReference type="Pfam" id="PF01081">
    <property type="entry name" value="Aldolase"/>
    <property type="match status" value="1"/>
</dbReference>
<comment type="caution">
    <text evidence="6">The sequence shown here is derived from an EMBL/GenBank/DDBJ whole genome shotgun (WGS) entry which is preliminary data.</text>
</comment>
<evidence type="ECO:0000313" key="6">
    <source>
        <dbReference type="EMBL" id="MRI66121.1"/>
    </source>
</evidence>
<dbReference type="SUPFAM" id="SSF51569">
    <property type="entry name" value="Aldolase"/>
    <property type="match status" value="1"/>
</dbReference>
<name>A0A6N7QZ11_9BACI</name>
<dbReference type="InterPro" id="IPR013785">
    <property type="entry name" value="Aldolase_TIM"/>
</dbReference>
<dbReference type="EC" id="4.1.2.14" evidence="6"/>
<dbReference type="NCBIfam" id="TIGR01182">
    <property type="entry name" value="eda"/>
    <property type="match status" value="1"/>
</dbReference>
<reference evidence="6 7" key="1">
    <citation type="submission" date="2019-10" db="EMBL/GenBank/DDBJ databases">
        <title>Gracilibacillus salitolerans sp. nov., a moderate halophile isolated from a saline soil in northwest China.</title>
        <authorList>
            <person name="Gan L."/>
        </authorList>
    </citation>
    <scope>NUCLEOTIDE SEQUENCE [LARGE SCALE GENOMIC DNA]</scope>
    <source>
        <strain evidence="6 7">TP2-8</strain>
    </source>
</reference>
<evidence type="ECO:0000256" key="3">
    <source>
        <dbReference type="ARBA" id="ARBA00011233"/>
    </source>
</evidence>
<dbReference type="EC" id="4.1.3.16" evidence="6"/>
<proteinExistence type="inferred from homology"/>
<dbReference type="AlphaFoldDB" id="A0A6N7QZ11"/>
<dbReference type="InterPro" id="IPR000887">
    <property type="entry name" value="Aldlse_KDPG_KHG"/>
</dbReference>
<comment type="similarity">
    <text evidence="2">Belongs to the KHG/KDPG aldolase family.</text>
</comment>
<dbReference type="Gene3D" id="3.20.20.70">
    <property type="entry name" value="Aldolase class I"/>
    <property type="match status" value="1"/>
</dbReference>
<gene>
    <name evidence="6" type="primary">eda</name>
    <name evidence="6" type="ORF">GH885_07150</name>
</gene>
<comment type="subunit">
    <text evidence="3">Homotrimer.</text>
</comment>
<evidence type="ECO:0000256" key="2">
    <source>
        <dbReference type="ARBA" id="ARBA00006906"/>
    </source>
</evidence>
<protein>
    <submittedName>
        <fullName evidence="6">Bifunctional 4-hydroxy-2-oxoglutarate aldolase/2-dehydro-3-deoxy-phosphogluconate aldolase</fullName>
        <ecNumber evidence="6">4.1.2.14</ecNumber>
        <ecNumber evidence="6">4.1.3.16</ecNumber>
    </submittedName>
</protein>
<sequence length="219" mass="23826">MTDIVFEKMISSGIVAVVRKVDPKKVNQLVNSLITGGVSGIEITMDSEKALETINELKDIHNHRVTIGAGTVVNKKQATEAINAGADFIFAPIIDKATIEYTKREDKIMVPGAFTPTEIYQGYLYGADAIKIFPSNVVGPKFIQDVKGPLSEIPLMPTGGISLENIQSYFEVGCIAAGVGGSLVDLKLINNNKWAELEDLARKYVNSASRMKKNRPTKI</sequence>
<dbReference type="Proteomes" id="UP000435187">
    <property type="component" value="Unassembled WGS sequence"/>
</dbReference>
<dbReference type="GO" id="GO:0008675">
    <property type="term" value="F:2-dehydro-3-deoxy-phosphogluconate aldolase activity"/>
    <property type="evidence" value="ECO:0007669"/>
    <property type="project" value="UniProtKB-EC"/>
</dbReference>
<keyword evidence="5" id="KW-0119">Carbohydrate metabolism</keyword>